<accession>A0AA87MJV1</accession>
<organism evidence="1 2">
    <name type="scientific">Leptospira mayottensis 200901122</name>
    <dbReference type="NCBI Taxonomy" id="1193010"/>
    <lineage>
        <taxon>Bacteria</taxon>
        <taxon>Pseudomonadati</taxon>
        <taxon>Spirochaetota</taxon>
        <taxon>Spirochaetia</taxon>
        <taxon>Leptospirales</taxon>
        <taxon>Leptospiraceae</taxon>
        <taxon>Leptospira</taxon>
    </lineage>
</organism>
<evidence type="ECO:0000313" key="2">
    <source>
        <dbReference type="Proteomes" id="UP000001343"/>
    </source>
</evidence>
<name>A0AA87MJV1_9LEPT</name>
<dbReference type="EMBL" id="AKWM02000082">
    <property type="protein sequence ID" value="EKR98192.1"/>
    <property type="molecule type" value="Genomic_DNA"/>
</dbReference>
<gene>
    <name evidence="1" type="ORF">LEP1GSC125_1043</name>
</gene>
<dbReference type="AlphaFoldDB" id="A0AA87MJV1"/>
<sequence>MFQNPEFPIEHSLPEHVLYQITHRIYFQKKINHPICRRL</sequence>
<protein>
    <submittedName>
        <fullName evidence="1">Uncharacterized protein</fullName>
    </submittedName>
</protein>
<dbReference type="Proteomes" id="UP000001343">
    <property type="component" value="Unassembled WGS sequence"/>
</dbReference>
<reference evidence="1 2" key="1">
    <citation type="journal article" date="2014" name="Int. J. Syst. Evol. Microbiol.">
        <title>Leptospira mayottensis sp. nov., a pathogenic species of the genus Leptospira isolated from humans.</title>
        <authorList>
            <person name="Bourhy P."/>
            <person name="Collet L."/>
            <person name="Brisse S."/>
            <person name="Picardeau M."/>
        </authorList>
    </citation>
    <scope>NUCLEOTIDE SEQUENCE [LARGE SCALE GENOMIC DNA]</scope>
    <source>
        <strain evidence="1 2">200901122</strain>
    </source>
</reference>
<comment type="caution">
    <text evidence="1">The sequence shown here is derived from an EMBL/GenBank/DDBJ whole genome shotgun (WGS) entry which is preliminary data.</text>
</comment>
<proteinExistence type="predicted"/>
<evidence type="ECO:0000313" key="1">
    <source>
        <dbReference type="EMBL" id="EKR98192.1"/>
    </source>
</evidence>